<dbReference type="InterPro" id="IPR008615">
    <property type="entry name" value="FNIP"/>
</dbReference>
<dbReference type="AlphaFoldDB" id="A0AAN7YZP2"/>
<evidence type="ECO:0000313" key="3">
    <source>
        <dbReference type="Proteomes" id="UP001344447"/>
    </source>
</evidence>
<keyword evidence="3" id="KW-1185">Reference proteome</keyword>
<dbReference type="PANTHER" id="PTHR32134">
    <property type="entry name" value="FNIP REPEAT-CONTAINING PROTEIN"/>
    <property type="match status" value="1"/>
</dbReference>
<comment type="caution">
    <text evidence="2">The sequence shown here is derived from an EMBL/GenBank/DDBJ whole genome shotgun (WGS) entry which is preliminary data.</text>
</comment>
<sequence>MNKIFFFVFRNSFIKKRIFFFLRLINCHYYKRIFKNDFSYLENYPYINIINSLEISLLSEDEKSKFDVMNLCNLKKLKINSISFDNPSIYQSLTSLSLNSPIKENLIKPKFLSQFQNLKKIKFYPTFNQKLTTTTTTTTTKTITTTTTALQPKNNSNYHDEKYIELPNSITSIQFYEFSITLESFKGLPPNLIKLIIKKTKDYLNSEYLYETKIKTLQLGSEFNCKLKRSFLPKDLINLKLGDSFNQEILNESLPNSLKTLEIGDSFNQKIKVGVLPIGLESLTLGNSFNETLQIGSLPQSLKDSPTPKGSTISKFNYPPSLEELYFSNTDDNNIAEGSIFRSFFFPNRINNLPPIESCNTLKKLSLCLLRSYSPIPKSVKVLALYELSFKMFNKNIGLPPSQKEKIKFEIPNHIETLIFLSLNFQIHSDSLKISNLTFIEFGSFFNSPLPESEYSYPPSLTSIILPWDYNCKINYLPKNLKEFYFSKDPISSKQTLKIDDITSISYKFSFENILPPLLLILYLPWFHMTTIESNNLPSSITKLRISSNCENQTITSTNLPSNIKSLIITGNPTIISLPSTLSSLIVYNSNSIFLNQLFNQFENLENENEISDQENNFTTVGNNLLLNNILEIHSDEKIIIK</sequence>
<dbReference type="Pfam" id="PF05725">
    <property type="entry name" value="FNIP"/>
    <property type="match status" value="2"/>
</dbReference>
<evidence type="ECO:0000256" key="1">
    <source>
        <dbReference type="ARBA" id="ARBA00022737"/>
    </source>
</evidence>
<reference evidence="2 3" key="1">
    <citation type="submission" date="2023-11" db="EMBL/GenBank/DDBJ databases">
        <title>Dfirmibasis_genome.</title>
        <authorList>
            <person name="Edelbroek B."/>
            <person name="Kjellin J."/>
            <person name="Jerlstrom-Hultqvist J."/>
            <person name="Soderbom F."/>
        </authorList>
    </citation>
    <scope>NUCLEOTIDE SEQUENCE [LARGE SCALE GENOMIC DNA]</scope>
    <source>
        <strain evidence="2 3">TNS-C-14</strain>
    </source>
</reference>
<dbReference type="EMBL" id="JAVFKY010000001">
    <property type="protein sequence ID" value="KAK5584271.1"/>
    <property type="molecule type" value="Genomic_DNA"/>
</dbReference>
<proteinExistence type="predicted"/>
<dbReference type="PANTHER" id="PTHR32134:SF169">
    <property type="entry name" value="FNIP REPEAT-CONTAINING PROTEIN-RELATED"/>
    <property type="match status" value="1"/>
</dbReference>
<keyword evidence="1" id="KW-0677">Repeat</keyword>
<gene>
    <name evidence="2" type="ORF">RB653_005879</name>
</gene>
<accession>A0AAN7YZP2</accession>
<dbReference type="InterPro" id="IPR051251">
    <property type="entry name" value="STK_FNIP-Repeat"/>
</dbReference>
<name>A0AAN7YZP2_9MYCE</name>
<evidence type="ECO:0008006" key="4">
    <source>
        <dbReference type="Google" id="ProtNLM"/>
    </source>
</evidence>
<dbReference type="Proteomes" id="UP001344447">
    <property type="component" value="Unassembled WGS sequence"/>
</dbReference>
<protein>
    <recommendedName>
        <fullName evidence="4">FNIP repeat-containing protein</fullName>
    </recommendedName>
</protein>
<evidence type="ECO:0000313" key="2">
    <source>
        <dbReference type="EMBL" id="KAK5584271.1"/>
    </source>
</evidence>
<organism evidence="2 3">
    <name type="scientific">Dictyostelium firmibasis</name>
    <dbReference type="NCBI Taxonomy" id="79012"/>
    <lineage>
        <taxon>Eukaryota</taxon>
        <taxon>Amoebozoa</taxon>
        <taxon>Evosea</taxon>
        <taxon>Eumycetozoa</taxon>
        <taxon>Dictyostelia</taxon>
        <taxon>Dictyosteliales</taxon>
        <taxon>Dictyosteliaceae</taxon>
        <taxon>Dictyostelium</taxon>
    </lineage>
</organism>